<dbReference type="InterPro" id="IPR001296">
    <property type="entry name" value="Glyco_trans_1"/>
</dbReference>
<sequence length="152" mass="16935">MQQFLLGSYGFSKENTTVIHNGISIPENLSHRVDQRLVIGTAGRLFPVKDFTLLVGIANLVVAENNMVDFVIAGDGPQYEMLKKKIISYGLQKRFTLLGHQDDMDAFYRSLDVYVNTSIHEGIPHECFGGNVLWLACCCPGGGWVPGNCERW</sequence>
<gene>
    <name evidence="2" type="ORF">JYU06_02500</name>
</gene>
<feature type="domain" description="Glycosyl transferase family 1" evidence="1">
    <location>
        <begin position="34"/>
        <end position="125"/>
    </location>
</feature>
<dbReference type="SUPFAM" id="SSF53756">
    <property type="entry name" value="UDP-Glycosyltransferase/glycogen phosphorylase"/>
    <property type="match status" value="1"/>
</dbReference>
<proteinExistence type="predicted"/>
<protein>
    <submittedName>
        <fullName evidence="2">Glycosyltransferase</fullName>
    </submittedName>
</protein>
<evidence type="ECO:0000313" key="2">
    <source>
        <dbReference type="EMBL" id="MBN4068380.1"/>
    </source>
</evidence>
<organism evidence="2 3">
    <name type="scientific">Desulfotalea psychrophila</name>
    <dbReference type="NCBI Taxonomy" id="84980"/>
    <lineage>
        <taxon>Bacteria</taxon>
        <taxon>Pseudomonadati</taxon>
        <taxon>Thermodesulfobacteriota</taxon>
        <taxon>Desulfobulbia</taxon>
        <taxon>Desulfobulbales</taxon>
        <taxon>Desulfocapsaceae</taxon>
        <taxon>Desulfotalea</taxon>
    </lineage>
</organism>
<dbReference type="PANTHER" id="PTHR12526:SF630">
    <property type="entry name" value="GLYCOSYLTRANSFERASE"/>
    <property type="match status" value="1"/>
</dbReference>
<dbReference type="PANTHER" id="PTHR12526">
    <property type="entry name" value="GLYCOSYLTRANSFERASE"/>
    <property type="match status" value="1"/>
</dbReference>
<comment type="caution">
    <text evidence="2">The sequence shown here is derived from an EMBL/GenBank/DDBJ whole genome shotgun (WGS) entry which is preliminary data.</text>
</comment>
<dbReference type="Pfam" id="PF00534">
    <property type="entry name" value="Glycos_transf_1"/>
    <property type="match status" value="1"/>
</dbReference>
<dbReference type="EMBL" id="JAFITO010000013">
    <property type="protein sequence ID" value="MBN4068380.1"/>
    <property type="molecule type" value="Genomic_DNA"/>
</dbReference>
<keyword evidence="3" id="KW-1185">Reference proteome</keyword>
<dbReference type="Proteomes" id="UP000717534">
    <property type="component" value="Unassembled WGS sequence"/>
</dbReference>
<name>A0ABS3AYI0_9BACT</name>
<reference evidence="2 3" key="1">
    <citation type="submission" date="2021-02" db="EMBL/GenBank/DDBJ databases">
        <title>Activity-based single-cell genomes from oceanic crustal fluid captures similar information to metagenomic and metatranscriptomic surveys with orders of magnitude less sampling.</title>
        <authorList>
            <person name="D'Angelo T.S."/>
            <person name="Orcutt B.N."/>
        </authorList>
    </citation>
    <scope>NUCLEOTIDE SEQUENCE [LARGE SCALE GENOMIC DNA]</scope>
    <source>
        <strain evidence="2">AH-315-G02</strain>
    </source>
</reference>
<evidence type="ECO:0000313" key="3">
    <source>
        <dbReference type="Proteomes" id="UP000717534"/>
    </source>
</evidence>
<accession>A0ABS3AYI0</accession>
<dbReference type="Gene3D" id="3.40.50.2000">
    <property type="entry name" value="Glycogen Phosphorylase B"/>
    <property type="match status" value="2"/>
</dbReference>
<evidence type="ECO:0000259" key="1">
    <source>
        <dbReference type="Pfam" id="PF00534"/>
    </source>
</evidence>